<dbReference type="Gene3D" id="2.120.10.30">
    <property type="entry name" value="TolB, C-terminal domain"/>
    <property type="match status" value="1"/>
</dbReference>
<dbReference type="RefSeq" id="WP_179482069.1">
    <property type="nucleotide sequence ID" value="NZ_JACCFW010000001.1"/>
</dbReference>
<dbReference type="InterPro" id="IPR011042">
    <property type="entry name" value="6-blade_b-propeller_TolB-like"/>
</dbReference>
<comment type="caution">
    <text evidence="2">The sequence shown here is derived from an EMBL/GenBank/DDBJ whole genome shotgun (WGS) entry which is preliminary data.</text>
</comment>
<dbReference type="AlphaFoldDB" id="A0A853DL92"/>
<dbReference type="EMBL" id="JACCFW010000001">
    <property type="protein sequence ID" value="NYJ75420.1"/>
    <property type="molecule type" value="Genomic_DNA"/>
</dbReference>
<organism evidence="2 3">
    <name type="scientific">Allobranchiibius huperziae</name>
    <dbReference type="NCBI Taxonomy" id="1874116"/>
    <lineage>
        <taxon>Bacteria</taxon>
        <taxon>Bacillati</taxon>
        <taxon>Actinomycetota</taxon>
        <taxon>Actinomycetes</taxon>
        <taxon>Micrococcales</taxon>
        <taxon>Dermacoccaceae</taxon>
        <taxon>Allobranchiibius</taxon>
    </lineage>
</organism>
<dbReference type="Proteomes" id="UP000571817">
    <property type="component" value="Unassembled WGS sequence"/>
</dbReference>
<name>A0A853DL92_9MICO</name>
<sequence>MTRTICLAGAVIGAALGATTATASASPGGPWGAAGHRQSLYAYDVTHRTVVREALSGGTPRTLLSGLTASQLVVSSVGDLYVLSDRGVTKVSVDTGRATPFAADLAGPTGLATDGRGDVFVEHSTPSPQIVRIAPSGARTVVARAAGEFTADRAGNVSQITAIGHSSTTIVSYSASGARSTSRSVVLNSTAVEKIAAGAQGVVYIEENATGETYFDYWVRLAAGSTTPTFIGNADHFDVPGVAPDGSFYRAVTKGSCFGSHTHCAPGYSQVQQIERYPAGGGTPTAVPATGFTTTYNPRLGDLQVDGASNVYVSAEDDATPRLLKYAPTGGSPRTLLTGHFTDLAVG</sequence>
<evidence type="ECO:0000313" key="3">
    <source>
        <dbReference type="Proteomes" id="UP000571817"/>
    </source>
</evidence>
<dbReference type="SUPFAM" id="SSF63829">
    <property type="entry name" value="Calcium-dependent phosphotriesterase"/>
    <property type="match status" value="1"/>
</dbReference>
<protein>
    <submittedName>
        <fullName evidence="2">Uncharacterized protein</fullName>
    </submittedName>
</protein>
<feature type="signal peptide" evidence="1">
    <location>
        <begin position="1"/>
        <end position="25"/>
    </location>
</feature>
<accession>A0A853DL92</accession>
<proteinExistence type="predicted"/>
<feature type="chain" id="PRO_5038541616" evidence="1">
    <location>
        <begin position="26"/>
        <end position="347"/>
    </location>
</feature>
<keyword evidence="3" id="KW-1185">Reference proteome</keyword>
<evidence type="ECO:0000313" key="2">
    <source>
        <dbReference type="EMBL" id="NYJ75420.1"/>
    </source>
</evidence>
<keyword evidence="1" id="KW-0732">Signal</keyword>
<reference evidence="2 3" key="1">
    <citation type="submission" date="2020-07" db="EMBL/GenBank/DDBJ databases">
        <title>Sequencing the genomes of 1000 actinobacteria strains.</title>
        <authorList>
            <person name="Klenk H.-P."/>
        </authorList>
    </citation>
    <scope>NUCLEOTIDE SEQUENCE [LARGE SCALE GENOMIC DNA]</scope>
    <source>
        <strain evidence="2 3">DSM 29531</strain>
    </source>
</reference>
<gene>
    <name evidence="2" type="ORF">HNR15_002383</name>
</gene>
<evidence type="ECO:0000256" key="1">
    <source>
        <dbReference type="SAM" id="SignalP"/>
    </source>
</evidence>